<reference evidence="2" key="1">
    <citation type="journal article" date="2014" name="Environ. Microbiol.">
        <title>Comparative genomics of the marine bacterial genus Glaciecola reveals the high degree of genomic diversity and genomic characteristic for cold adaptation.</title>
        <authorList>
            <person name="Qin Q.L."/>
            <person name="Xie B.B."/>
            <person name="Yu Y."/>
            <person name="Shu Y.L."/>
            <person name="Rong J.C."/>
            <person name="Zhang Y.J."/>
            <person name="Zhao D.L."/>
            <person name="Chen X.L."/>
            <person name="Zhang X.Y."/>
            <person name="Chen B."/>
            <person name="Zhou B.C."/>
            <person name="Zhang Y.Z."/>
        </authorList>
    </citation>
    <scope>NUCLEOTIDE SEQUENCE [LARGE SCALE GENOMIC DNA]</scope>
    <source>
        <strain evidence="2">LMG 21857</strain>
    </source>
</reference>
<gene>
    <name evidence="1" type="ORF">GPLA_1790</name>
</gene>
<dbReference type="STRING" id="1129793.GPLA_1790"/>
<protein>
    <submittedName>
        <fullName evidence="1">Uncharacterized protein</fullName>
    </submittedName>
</protein>
<evidence type="ECO:0000313" key="1">
    <source>
        <dbReference type="EMBL" id="GAC32700.1"/>
    </source>
</evidence>
<accession>K7ABE8</accession>
<keyword evidence="2" id="KW-1185">Reference proteome</keyword>
<organism evidence="1 2">
    <name type="scientific">Paraglaciecola polaris LMG 21857</name>
    <dbReference type="NCBI Taxonomy" id="1129793"/>
    <lineage>
        <taxon>Bacteria</taxon>
        <taxon>Pseudomonadati</taxon>
        <taxon>Pseudomonadota</taxon>
        <taxon>Gammaproteobacteria</taxon>
        <taxon>Alteromonadales</taxon>
        <taxon>Alteromonadaceae</taxon>
        <taxon>Paraglaciecola</taxon>
    </lineage>
</organism>
<dbReference type="Proteomes" id="UP000006322">
    <property type="component" value="Unassembled WGS sequence"/>
</dbReference>
<sequence length="40" mass="4624">MINNKVSIKMVANISKYQRTGHLDSARNMSQYVEIGWALR</sequence>
<evidence type="ECO:0000313" key="2">
    <source>
        <dbReference type="Proteomes" id="UP000006322"/>
    </source>
</evidence>
<dbReference type="EMBL" id="BAER01000044">
    <property type="protein sequence ID" value="GAC32700.1"/>
    <property type="molecule type" value="Genomic_DNA"/>
</dbReference>
<proteinExistence type="predicted"/>
<dbReference type="AlphaFoldDB" id="K7ABE8"/>
<comment type="caution">
    <text evidence="1">The sequence shown here is derived from an EMBL/GenBank/DDBJ whole genome shotgun (WGS) entry which is preliminary data.</text>
</comment>
<name>K7ABE8_9ALTE</name>